<evidence type="ECO:0000313" key="2">
    <source>
        <dbReference type="EMBL" id="KXF83371.1"/>
    </source>
</evidence>
<comment type="caution">
    <text evidence="2">The sequence shown here is derived from an EMBL/GenBank/DDBJ whole genome shotgun (WGS) entry which is preliminary data.</text>
</comment>
<dbReference type="RefSeq" id="WP_067411656.1">
    <property type="nucleotide sequence ID" value="NZ_LNTY01000006.1"/>
</dbReference>
<accession>A0A135ID18</accession>
<evidence type="ECO:0000313" key="3">
    <source>
        <dbReference type="Proteomes" id="UP000070529"/>
    </source>
</evidence>
<organism evidence="2 3">
    <name type="scientific">Enterovibrio coralii</name>
    <dbReference type="NCBI Taxonomy" id="294935"/>
    <lineage>
        <taxon>Bacteria</taxon>
        <taxon>Pseudomonadati</taxon>
        <taxon>Pseudomonadota</taxon>
        <taxon>Gammaproteobacteria</taxon>
        <taxon>Vibrionales</taxon>
        <taxon>Vibrionaceae</taxon>
        <taxon>Enterovibrio</taxon>
    </lineage>
</organism>
<dbReference type="OrthoDB" id="5880549at2"/>
<gene>
    <name evidence="2" type="ORF">ATN88_06850</name>
</gene>
<dbReference type="EMBL" id="LNTY01000006">
    <property type="protein sequence ID" value="KXF83371.1"/>
    <property type="molecule type" value="Genomic_DNA"/>
</dbReference>
<feature type="transmembrane region" description="Helical" evidence="1">
    <location>
        <begin position="106"/>
        <end position="127"/>
    </location>
</feature>
<dbReference type="AlphaFoldDB" id="A0A135ID18"/>
<keyword evidence="1" id="KW-0812">Transmembrane</keyword>
<keyword evidence="3" id="KW-1185">Reference proteome</keyword>
<protein>
    <submittedName>
        <fullName evidence="2">Uncharacterized protein</fullName>
    </submittedName>
</protein>
<sequence>MQQYEAAIVIFGVIFGGYSVVWAIPGTVMSALVALGDVERIVFIDKQLAKNLKKYYDERGNLKPEYQLYTSIGTRLFGYWIAYPFIKKRVTTQSKKFRLFMWINCLGMWSLVGTTFFVCLAKLLGIIP</sequence>
<name>A0A135ID18_9GAMM</name>
<keyword evidence="1" id="KW-1133">Transmembrane helix</keyword>
<feature type="transmembrane region" description="Helical" evidence="1">
    <location>
        <begin position="7"/>
        <end position="25"/>
    </location>
</feature>
<evidence type="ECO:0000256" key="1">
    <source>
        <dbReference type="SAM" id="Phobius"/>
    </source>
</evidence>
<reference evidence="2 3" key="1">
    <citation type="submission" date="2015-11" db="EMBL/GenBank/DDBJ databases">
        <title>Genomic Taxonomy of the Vibrionaceae.</title>
        <authorList>
            <person name="Gomez-Gil B."/>
            <person name="Enciso-Ibarra J."/>
        </authorList>
    </citation>
    <scope>NUCLEOTIDE SEQUENCE [LARGE SCALE GENOMIC DNA]</scope>
    <source>
        <strain evidence="2 3">CAIM 912</strain>
    </source>
</reference>
<dbReference type="Proteomes" id="UP000070529">
    <property type="component" value="Unassembled WGS sequence"/>
</dbReference>
<keyword evidence="1" id="KW-0472">Membrane</keyword>
<feature type="transmembrane region" description="Helical" evidence="1">
    <location>
        <begin position="66"/>
        <end position="86"/>
    </location>
</feature>
<proteinExistence type="predicted"/>